<evidence type="ECO:0000313" key="2">
    <source>
        <dbReference type="EMBL" id="KAF9136692.1"/>
    </source>
</evidence>
<dbReference type="OrthoDB" id="206201at2759"/>
<evidence type="ECO:0000256" key="1">
    <source>
        <dbReference type="SAM" id="SignalP"/>
    </source>
</evidence>
<feature type="signal peptide" evidence="1">
    <location>
        <begin position="1"/>
        <end position="18"/>
    </location>
</feature>
<accession>A0A9P5RQI2</accession>
<dbReference type="AlphaFoldDB" id="A0A9P5RQI2"/>
<protein>
    <submittedName>
        <fullName evidence="2">Uncharacterized protein</fullName>
    </submittedName>
</protein>
<keyword evidence="3" id="KW-1185">Reference proteome</keyword>
<feature type="non-terminal residue" evidence="2">
    <location>
        <position position="138"/>
    </location>
</feature>
<feature type="chain" id="PRO_5040451631" evidence="1">
    <location>
        <begin position="19"/>
        <end position="138"/>
    </location>
</feature>
<dbReference type="EMBL" id="JAAAUQ010001640">
    <property type="protein sequence ID" value="KAF9136692.1"/>
    <property type="molecule type" value="Genomic_DNA"/>
</dbReference>
<dbReference type="Proteomes" id="UP000748756">
    <property type="component" value="Unassembled WGS sequence"/>
</dbReference>
<keyword evidence="1" id="KW-0732">Signal</keyword>
<reference evidence="2" key="1">
    <citation type="journal article" date="2020" name="Fungal Divers.">
        <title>Resolving the Mortierellaceae phylogeny through synthesis of multi-gene phylogenetics and phylogenomics.</title>
        <authorList>
            <person name="Vandepol N."/>
            <person name="Liber J."/>
            <person name="Desiro A."/>
            <person name="Na H."/>
            <person name="Kennedy M."/>
            <person name="Barry K."/>
            <person name="Grigoriev I.V."/>
            <person name="Miller A.N."/>
            <person name="O'Donnell K."/>
            <person name="Stajich J.E."/>
            <person name="Bonito G."/>
        </authorList>
    </citation>
    <scope>NUCLEOTIDE SEQUENCE</scope>
    <source>
        <strain evidence="2">NRRL 6426</strain>
    </source>
</reference>
<evidence type="ECO:0000313" key="3">
    <source>
        <dbReference type="Proteomes" id="UP000748756"/>
    </source>
</evidence>
<name>A0A9P5RQI2_9FUNG</name>
<comment type="caution">
    <text evidence="2">The sequence shown here is derived from an EMBL/GenBank/DDBJ whole genome shotgun (WGS) entry which is preliminary data.</text>
</comment>
<proteinExistence type="predicted"/>
<gene>
    <name evidence="2" type="ORF">BG015_003049</name>
</gene>
<sequence>MKITSILSALAAATVVSAGKFHLSTTGQGQSDILPNAYIIEYHESVSRSNAHANLKKHAIDYKVRNEYGIFNGVAISVKSDHGGAALAAVPGVKNVWPVHLYSHPTVKPAKLNENSTESMNVHHMTGVDAVHKKLKLT</sequence>
<organism evidence="2 3">
    <name type="scientific">Linnemannia schmuckeri</name>
    <dbReference type="NCBI Taxonomy" id="64567"/>
    <lineage>
        <taxon>Eukaryota</taxon>
        <taxon>Fungi</taxon>
        <taxon>Fungi incertae sedis</taxon>
        <taxon>Mucoromycota</taxon>
        <taxon>Mortierellomycotina</taxon>
        <taxon>Mortierellomycetes</taxon>
        <taxon>Mortierellales</taxon>
        <taxon>Mortierellaceae</taxon>
        <taxon>Linnemannia</taxon>
    </lineage>
</organism>